<accession>A0A7N2MWH2</accession>
<protein>
    <recommendedName>
        <fullName evidence="3">Protein PHLOEM PROTEIN 2-LIKE A9-like</fullName>
    </recommendedName>
</protein>
<dbReference type="OrthoDB" id="2107747at2759"/>
<organism evidence="1 2">
    <name type="scientific">Quercus lobata</name>
    <name type="common">Valley oak</name>
    <dbReference type="NCBI Taxonomy" id="97700"/>
    <lineage>
        <taxon>Eukaryota</taxon>
        <taxon>Viridiplantae</taxon>
        <taxon>Streptophyta</taxon>
        <taxon>Embryophyta</taxon>
        <taxon>Tracheophyta</taxon>
        <taxon>Spermatophyta</taxon>
        <taxon>Magnoliopsida</taxon>
        <taxon>eudicotyledons</taxon>
        <taxon>Gunneridae</taxon>
        <taxon>Pentapetalae</taxon>
        <taxon>rosids</taxon>
        <taxon>fabids</taxon>
        <taxon>Fagales</taxon>
        <taxon>Fagaceae</taxon>
        <taxon>Quercus</taxon>
    </lineage>
</organism>
<reference evidence="1 2" key="1">
    <citation type="journal article" date="2016" name="G3 (Bethesda)">
        <title>First Draft Assembly and Annotation of the Genome of a California Endemic Oak Quercus lobata Nee (Fagaceae).</title>
        <authorList>
            <person name="Sork V.L."/>
            <person name="Fitz-Gibbon S.T."/>
            <person name="Puiu D."/>
            <person name="Crepeau M."/>
            <person name="Gugger P.F."/>
            <person name="Sherman R."/>
            <person name="Stevens K."/>
            <person name="Langley C.H."/>
            <person name="Pellegrini M."/>
            <person name="Salzberg S.L."/>
        </authorList>
    </citation>
    <scope>NUCLEOTIDE SEQUENCE [LARGE SCALE GENOMIC DNA]</scope>
    <source>
        <strain evidence="1 2">cv. SW786</strain>
    </source>
</reference>
<reference evidence="1" key="2">
    <citation type="submission" date="2021-01" db="UniProtKB">
        <authorList>
            <consortium name="EnsemblPlants"/>
        </authorList>
    </citation>
    <scope>IDENTIFICATION</scope>
</reference>
<dbReference type="Proteomes" id="UP000594261">
    <property type="component" value="Chromosome 11"/>
</dbReference>
<dbReference type="AlphaFoldDB" id="A0A7N2MWH2"/>
<name>A0A7N2MWH2_QUELO</name>
<dbReference type="Gramene" id="QL11p018066:mrna">
    <property type="protein sequence ID" value="QL11p018066:mrna"/>
    <property type="gene ID" value="QL11p018066"/>
</dbReference>
<dbReference type="KEGG" id="qlo:115967600"/>
<dbReference type="InterPro" id="IPR025886">
    <property type="entry name" value="PP2-like"/>
</dbReference>
<proteinExistence type="predicted"/>
<keyword evidence="2" id="KW-1185">Reference proteome</keyword>
<evidence type="ECO:0000313" key="1">
    <source>
        <dbReference type="EnsemblPlants" id="QL11p018066:mrna"/>
    </source>
</evidence>
<dbReference type="GeneID" id="115967600"/>
<dbReference type="FunCoup" id="A0A7N2MWH2">
    <property type="interactions" value="9"/>
</dbReference>
<sequence length="187" mass="20968">MAASTNKPHWDANTNVPEQKIPTENGLFTIKYPPKKLNIIWGNDSRYWRLPAEPTGSPAELIQVSWLEVTGTFDGAKGKKYEIGFEVSLTPDAFGWNGCHVYVMAKVGKRGKYSWKRSSLENPKTGNFQIPLETLDIKVDDNPNNTDTKIYFGMYEVWSGKWKGGLKIYNAIIKEVPVTPPPATTSS</sequence>
<dbReference type="InParanoid" id="A0A7N2MWH2"/>
<dbReference type="EMBL" id="LRBV02000011">
    <property type="status" value="NOT_ANNOTATED_CDS"/>
    <property type="molecule type" value="Genomic_DNA"/>
</dbReference>
<evidence type="ECO:0000313" key="2">
    <source>
        <dbReference type="Proteomes" id="UP000594261"/>
    </source>
</evidence>
<dbReference type="PANTHER" id="PTHR32278:SF2">
    <property type="entry name" value="PROTEIN PHLOEM PROTEIN 2-LIKE A9"/>
    <property type="match status" value="1"/>
</dbReference>
<dbReference type="OMA" id="AFGWNGC"/>
<dbReference type="Pfam" id="PF14299">
    <property type="entry name" value="PP2"/>
    <property type="match status" value="1"/>
</dbReference>
<dbReference type="PANTHER" id="PTHR32278">
    <property type="entry name" value="F-BOX DOMAIN-CONTAINING PROTEIN"/>
    <property type="match status" value="1"/>
</dbReference>
<dbReference type="RefSeq" id="XP_030942591.1">
    <property type="nucleotide sequence ID" value="XM_031086731.1"/>
</dbReference>
<dbReference type="EnsemblPlants" id="QL11p018066:mrna">
    <property type="protein sequence ID" value="QL11p018066:mrna"/>
    <property type="gene ID" value="QL11p018066"/>
</dbReference>
<evidence type="ECO:0008006" key="3">
    <source>
        <dbReference type="Google" id="ProtNLM"/>
    </source>
</evidence>
<gene>
    <name evidence="1" type="primary">LOC115967600</name>
</gene>